<name>H2ZXZ8_LATCH</name>
<dbReference type="FunCoup" id="H2ZXZ8">
    <property type="interactions" value="163"/>
</dbReference>
<accession>H2ZXZ8</accession>
<feature type="compositionally biased region" description="Low complexity" evidence="1">
    <location>
        <begin position="60"/>
        <end position="75"/>
    </location>
</feature>
<dbReference type="AlphaFoldDB" id="H2ZXZ8"/>
<reference evidence="3" key="1">
    <citation type="submission" date="2011-08" db="EMBL/GenBank/DDBJ databases">
        <title>The draft genome of Latimeria chalumnae.</title>
        <authorList>
            <person name="Di Palma F."/>
            <person name="Alfoldi J."/>
            <person name="Johnson J."/>
            <person name="Berlin A."/>
            <person name="Gnerre S."/>
            <person name="Jaffe D."/>
            <person name="MacCallum I."/>
            <person name="Young S."/>
            <person name="Walker B.J."/>
            <person name="Lander E."/>
            <person name="Lindblad-Toh K."/>
        </authorList>
    </citation>
    <scope>NUCLEOTIDE SEQUENCE [LARGE SCALE GENOMIC DNA]</scope>
    <source>
        <strain evidence="3">Wild caught</strain>
    </source>
</reference>
<feature type="region of interest" description="Disordered" evidence="1">
    <location>
        <begin position="33"/>
        <end position="77"/>
    </location>
</feature>
<evidence type="ECO:0000313" key="2">
    <source>
        <dbReference type="Ensembl" id="ENSLACP00000002269.1"/>
    </source>
</evidence>
<dbReference type="eggNOG" id="KOG3552">
    <property type="taxonomic scope" value="Eukaryota"/>
</dbReference>
<dbReference type="EMBL" id="AFYH01192783">
    <property type="status" value="NOT_ANNOTATED_CDS"/>
    <property type="molecule type" value="Genomic_DNA"/>
</dbReference>
<proteinExistence type="predicted"/>
<dbReference type="EMBL" id="AFYH01192784">
    <property type="status" value="NOT_ANNOTATED_CDS"/>
    <property type="molecule type" value="Genomic_DNA"/>
</dbReference>
<sequence>GYESRGCSDSEESSEIDSSLELFADLHLLKKSPIKTLEEEDEGQETTESSAKDKEPFVCDSTDNTSDNSLSASDSAKTESRGCKLSYSSDSLDALEDDDLATCSASMPEFFQLYTSDLKETASQHRQREINRAEPDSFLSFLELPQLADSLNDDQTGLSNGRGVAEQAEGSAANTFSLDCQLYNSGTMQYYSLCSNVTPDGNMESSQERCGSLIGFSALLEQESKTGDADSPDLANIPFLDPPPGFRDSSSEDEFFDAADRLTPVDTPISMAISSSKEAPSGFSFQLVVNGCCSESFFRLKENRTESRMKNEQKKFERRFRKRRSFVETDYTSHVTFPLTPSQSLSSIDHMCCYEREPFLSHSYHSLTVSSLKNIESEPLLLETKPFTYLKPPKLPLNKNLSPNLMEMEPDTMETKSLTDSINVTSPISTFRYRSDPEGKESSNVNNVKFCNTSENEILKPSVQAPSALQTSQSEIMFSNTSEVESMEPSVKTLRVSQSDVKSCSSSENVKLKPSVHSLNVSQNFDELESEVVGKQSLHSACAEGTPFTSRAEDEKCTEVISSLQTENCQCGEEEESTLFAKQKTFINLEKDSLMKIKDKFLGFSGATELLHMFNETSGVMTRLSISTLKSPLQQELPLSHLVNTHETSEAKKVRVLSVSNTIRRLCQPDINQSKVEAHLNLDTVYDNASLAIQNTYHKVEQRDLSKSESLVQLYQDVHHVPSEASASSLKDHYFYREDGLATNSREHGSLLCPSELVCSEPAKKSDAELPKNDDSGRLSDFTRIHKASLPKVGIEPCSCQMAYSNCFRGLYSEADDSTIDSECTSISSLPLTSPPSSGSVFSVASNQLLSTGDSSLSIDSKPGESINLNADILNGLKNKLYGTLGGFSLLQEDVVALRSAIDQFSESVAKHPKEECATHFSENKCALYGESRRLMSSCQKTIRADQGQEEMLNAVSESFQNLIQLTELCLQFTSCIRCRKRHTDVVGSLKEIVSSYKEFLQAAEKACGKSSSDLSMKLLARQCTALTAGVFCLTQLFRTFTSL</sequence>
<dbReference type="PANTHER" id="PTHR46221:SF2">
    <property type="entry name" value="FERM AND PDZ DOMAIN-CONTAINING PROTEIN 1"/>
    <property type="match status" value="1"/>
</dbReference>
<dbReference type="STRING" id="7897.ENSLACP00000002269"/>
<reference evidence="2" key="2">
    <citation type="submission" date="2025-08" db="UniProtKB">
        <authorList>
            <consortium name="Ensembl"/>
        </authorList>
    </citation>
    <scope>IDENTIFICATION</scope>
</reference>
<dbReference type="Proteomes" id="UP000008672">
    <property type="component" value="Unassembled WGS sequence"/>
</dbReference>
<dbReference type="HOGENOM" id="CLU_292512_0_0_1"/>
<dbReference type="GeneTree" id="ENSGT00950000183035"/>
<reference evidence="2" key="3">
    <citation type="submission" date="2025-09" db="UniProtKB">
        <authorList>
            <consortium name="Ensembl"/>
        </authorList>
    </citation>
    <scope>IDENTIFICATION</scope>
</reference>
<dbReference type="Gene3D" id="1.20.1420.10">
    <property type="entry name" value="Talin, central domain"/>
    <property type="match status" value="1"/>
</dbReference>
<keyword evidence="3" id="KW-1185">Reference proteome</keyword>
<dbReference type="CDD" id="cd21942">
    <property type="entry name" value="LGNbd_FRMPD1"/>
    <property type="match status" value="1"/>
</dbReference>
<dbReference type="InParanoid" id="H2ZXZ8"/>
<protein>
    <recommendedName>
        <fullName evidence="4">FERM and PDZ domain containing 1</fullName>
    </recommendedName>
</protein>
<dbReference type="Ensembl" id="ENSLACT00000002287.1">
    <property type="protein sequence ID" value="ENSLACP00000002269.1"/>
    <property type="gene ID" value="ENSLACG00000002027.1"/>
</dbReference>
<dbReference type="PANTHER" id="PTHR46221">
    <property type="entry name" value="FERM AND PDZ DOMAIN-CONTAINING PROTEIN FAMILY MEMBER"/>
    <property type="match status" value="1"/>
</dbReference>
<organism evidence="2 3">
    <name type="scientific">Latimeria chalumnae</name>
    <name type="common">Coelacanth</name>
    <dbReference type="NCBI Taxonomy" id="7897"/>
    <lineage>
        <taxon>Eukaryota</taxon>
        <taxon>Metazoa</taxon>
        <taxon>Chordata</taxon>
        <taxon>Craniata</taxon>
        <taxon>Vertebrata</taxon>
        <taxon>Euteleostomi</taxon>
        <taxon>Coelacanthiformes</taxon>
        <taxon>Coelacanthidae</taxon>
        <taxon>Latimeria</taxon>
    </lineage>
</organism>
<evidence type="ECO:0008006" key="4">
    <source>
        <dbReference type="Google" id="ProtNLM"/>
    </source>
</evidence>
<evidence type="ECO:0000256" key="1">
    <source>
        <dbReference type="SAM" id="MobiDB-lite"/>
    </source>
</evidence>
<dbReference type="OMA" id="ESMDDVC"/>
<evidence type="ECO:0000313" key="3">
    <source>
        <dbReference type="Proteomes" id="UP000008672"/>
    </source>
</evidence>
<dbReference type="EMBL" id="AFYH01192782">
    <property type="status" value="NOT_ANNOTATED_CDS"/>
    <property type="molecule type" value="Genomic_DNA"/>
</dbReference>